<keyword evidence="3" id="KW-0132">Cell division</keyword>
<dbReference type="AlphaFoldDB" id="A0A926DU12"/>
<dbReference type="InterPro" id="IPR035911">
    <property type="entry name" value="MurE/MurF_N"/>
</dbReference>
<organism evidence="6 7">
    <name type="scientific">Bianquea renquensis</name>
    <dbReference type="NCBI Taxonomy" id="2763661"/>
    <lineage>
        <taxon>Bacteria</taxon>
        <taxon>Bacillati</taxon>
        <taxon>Bacillota</taxon>
        <taxon>Clostridia</taxon>
        <taxon>Eubacteriales</taxon>
        <taxon>Bianqueaceae</taxon>
        <taxon>Bianquea</taxon>
    </lineage>
</organism>
<keyword evidence="3" id="KW-0961">Cell wall biogenesis/degradation</keyword>
<protein>
    <submittedName>
        <fullName evidence="6">UDP-N-acetylmuramoyl-L-alanyl-D-glutamate--2, 6-diaminopimelate ligase</fullName>
    </submittedName>
</protein>
<dbReference type="InterPro" id="IPR005761">
    <property type="entry name" value="UDP-N-AcMur-Glu-dNH2Pim_ligase"/>
</dbReference>
<dbReference type="Pfam" id="PF08245">
    <property type="entry name" value="Mur_ligase_M"/>
    <property type="match status" value="1"/>
</dbReference>
<dbReference type="InterPro" id="IPR004101">
    <property type="entry name" value="Mur_ligase_C"/>
</dbReference>
<evidence type="ECO:0000313" key="6">
    <source>
        <dbReference type="EMBL" id="MBC8544061.1"/>
    </source>
</evidence>
<evidence type="ECO:0000256" key="2">
    <source>
        <dbReference type="ARBA" id="ARBA00005898"/>
    </source>
</evidence>
<feature type="domain" description="Mur ligase central" evidence="5">
    <location>
        <begin position="124"/>
        <end position="331"/>
    </location>
</feature>
<dbReference type="EMBL" id="JACRSQ010000016">
    <property type="protein sequence ID" value="MBC8544061.1"/>
    <property type="molecule type" value="Genomic_DNA"/>
</dbReference>
<keyword evidence="3" id="KW-0573">Peptidoglycan synthesis</keyword>
<dbReference type="InterPro" id="IPR036615">
    <property type="entry name" value="Mur_ligase_C_dom_sf"/>
</dbReference>
<dbReference type="GO" id="GO:0051301">
    <property type="term" value="P:cell division"/>
    <property type="evidence" value="ECO:0007669"/>
    <property type="project" value="UniProtKB-KW"/>
</dbReference>
<comment type="caution">
    <text evidence="6">The sequence shown here is derived from an EMBL/GenBank/DDBJ whole genome shotgun (WGS) entry which is preliminary data.</text>
</comment>
<dbReference type="GO" id="GO:0005524">
    <property type="term" value="F:ATP binding"/>
    <property type="evidence" value="ECO:0007669"/>
    <property type="project" value="InterPro"/>
</dbReference>
<accession>A0A926DU12</accession>
<dbReference type="PANTHER" id="PTHR23135:SF4">
    <property type="entry name" value="UDP-N-ACETYLMURAMOYL-L-ALANYL-D-GLUTAMATE--2,6-DIAMINOPIMELATE LIGASE MURE HOMOLOG, CHLOROPLASTIC"/>
    <property type="match status" value="1"/>
</dbReference>
<evidence type="ECO:0000259" key="4">
    <source>
        <dbReference type="Pfam" id="PF02875"/>
    </source>
</evidence>
<proteinExistence type="inferred from homology"/>
<keyword evidence="3" id="KW-0133">Cell shape</keyword>
<dbReference type="RefSeq" id="WP_177717784.1">
    <property type="nucleotide sequence ID" value="NZ_JACRSQ010000016.1"/>
</dbReference>
<evidence type="ECO:0000259" key="5">
    <source>
        <dbReference type="Pfam" id="PF08245"/>
    </source>
</evidence>
<dbReference type="GO" id="GO:0005737">
    <property type="term" value="C:cytoplasm"/>
    <property type="evidence" value="ECO:0007669"/>
    <property type="project" value="UniProtKB-SubCell"/>
</dbReference>
<dbReference type="Gene3D" id="3.90.190.20">
    <property type="entry name" value="Mur ligase, C-terminal domain"/>
    <property type="match status" value="1"/>
</dbReference>
<dbReference type="GO" id="GO:0016881">
    <property type="term" value="F:acid-amino acid ligase activity"/>
    <property type="evidence" value="ECO:0007669"/>
    <property type="project" value="InterPro"/>
</dbReference>
<reference evidence="6" key="1">
    <citation type="submission" date="2020-08" db="EMBL/GenBank/DDBJ databases">
        <title>Genome public.</title>
        <authorList>
            <person name="Liu C."/>
            <person name="Sun Q."/>
        </authorList>
    </citation>
    <scope>NUCLEOTIDE SEQUENCE</scope>
    <source>
        <strain evidence="6">NSJ-32</strain>
    </source>
</reference>
<dbReference type="SUPFAM" id="SSF53244">
    <property type="entry name" value="MurD-like peptide ligases, peptide-binding domain"/>
    <property type="match status" value="1"/>
</dbReference>
<gene>
    <name evidence="6" type="ORF">H8730_10930</name>
</gene>
<evidence type="ECO:0000256" key="1">
    <source>
        <dbReference type="ARBA" id="ARBA00004752"/>
    </source>
</evidence>
<dbReference type="PANTHER" id="PTHR23135">
    <property type="entry name" value="MUR LIGASE FAMILY MEMBER"/>
    <property type="match status" value="1"/>
</dbReference>
<comment type="subcellular location">
    <subcellularLocation>
        <location evidence="3">Cytoplasm</location>
    </subcellularLocation>
</comment>
<sequence length="514" mass="58502">MNRVNRHTSIKTHTLSEYRDRLQEAGLLVEAHIPDAAEPVEYLSYNSKDLGKNTLFVCKGAAFKEEYFRDVCRQGILAYVSETAYGETDPAIASFLVQDIRKAMPVIADLYYNRAWEELNLIGITGTKGKSTTAYYVKYILDAYLLDHQKNRSGIISSIDTYDGVIQEESHLTTPEAMDLHMHFRNAVNSHIEYMEMEVSSQALKYDRVDGITFDVGVYLNISEDHISPLEHPDFEDYFAAKLKIFQHCRTAVVNMDADRWEDTRKAAQQASSMLTFSTQNPMANIFGYDIQKEGHDTVFKVKTKEFDRQFRLTMPGLFNVENALAAIGAVMALGIPVEYMVEGLERARSSGRMEIYASKDNQIVAIVDYAHNKLSFEKLFSSVQQEYPGRDIISIFGCPGLKALLRREDLGTIAGRYSKKVYIVAEDPGLEPFMDISRDIAQYVEAQHCEYEIIEERGEAIQKAIAQGKNCILLITGKGNETRQKYGANYLPCISDVEYTKKYLEEYNTRQKE</sequence>
<keyword evidence="6" id="KW-0436">Ligase</keyword>
<dbReference type="InterPro" id="IPR013221">
    <property type="entry name" value="Mur_ligase_cen"/>
</dbReference>
<dbReference type="GO" id="GO:0008360">
    <property type="term" value="P:regulation of cell shape"/>
    <property type="evidence" value="ECO:0007669"/>
    <property type="project" value="UniProtKB-KW"/>
</dbReference>
<keyword evidence="7" id="KW-1185">Reference proteome</keyword>
<comment type="pathway">
    <text evidence="1 3">Cell wall biogenesis; peptidoglycan biosynthesis.</text>
</comment>
<dbReference type="Pfam" id="PF02875">
    <property type="entry name" value="Mur_ligase_C"/>
    <property type="match status" value="1"/>
</dbReference>
<dbReference type="GO" id="GO:0009252">
    <property type="term" value="P:peptidoglycan biosynthetic process"/>
    <property type="evidence" value="ECO:0007669"/>
    <property type="project" value="UniProtKB-KW"/>
</dbReference>
<keyword evidence="3" id="KW-0131">Cell cycle</keyword>
<dbReference type="InterPro" id="IPR036565">
    <property type="entry name" value="Mur-like_cat_sf"/>
</dbReference>
<dbReference type="NCBIfam" id="TIGR01085">
    <property type="entry name" value="murE"/>
    <property type="match status" value="1"/>
</dbReference>
<dbReference type="Proteomes" id="UP000657006">
    <property type="component" value="Unassembled WGS sequence"/>
</dbReference>
<dbReference type="GO" id="GO:0071555">
    <property type="term" value="P:cell wall organization"/>
    <property type="evidence" value="ECO:0007669"/>
    <property type="project" value="UniProtKB-KW"/>
</dbReference>
<name>A0A926DU12_9FIRM</name>
<dbReference type="SUPFAM" id="SSF63418">
    <property type="entry name" value="MurE/MurF N-terminal domain"/>
    <property type="match status" value="1"/>
</dbReference>
<comment type="similarity">
    <text evidence="2">Belongs to the MurCDEF family. MurE subfamily.</text>
</comment>
<dbReference type="Gene3D" id="3.40.1190.10">
    <property type="entry name" value="Mur-like, catalytic domain"/>
    <property type="match status" value="1"/>
</dbReference>
<evidence type="ECO:0000256" key="3">
    <source>
        <dbReference type="RuleBase" id="RU004135"/>
    </source>
</evidence>
<evidence type="ECO:0000313" key="7">
    <source>
        <dbReference type="Proteomes" id="UP000657006"/>
    </source>
</evidence>
<dbReference type="SUPFAM" id="SSF53623">
    <property type="entry name" value="MurD-like peptide ligases, catalytic domain"/>
    <property type="match status" value="1"/>
</dbReference>
<feature type="domain" description="Mur ligase C-terminal" evidence="4">
    <location>
        <begin position="352"/>
        <end position="480"/>
    </location>
</feature>
<dbReference type="Gene3D" id="3.40.1390.10">
    <property type="entry name" value="MurE/MurF, N-terminal domain"/>
    <property type="match status" value="1"/>
</dbReference>